<sequence>MTRGRYSQLIQRSSFWFAAACHALLLLALIVTWAPRMKTDPKPSLNVPPSLPSYVYREASVPRSNVLRENNLPARANHTGTLAVLSRQSAGRPTEAANRITPSLPAVRKINQFNVVNLAKKSEPVHLIGDKNVDVPLLALIGKALTSRLAYPKIAIDFNVRGLVLIGFTIHPDGHITDAQLVKTSGAGVLDDEALRALRSIALVPEVNAYLHEPRFMVVGILFGTHA</sequence>
<keyword evidence="5" id="KW-1003">Cell membrane</keyword>
<evidence type="ECO:0000256" key="4">
    <source>
        <dbReference type="ARBA" id="ARBA00023136"/>
    </source>
</evidence>
<dbReference type="GO" id="GO:0030288">
    <property type="term" value="C:outer membrane-bounded periplasmic space"/>
    <property type="evidence" value="ECO:0007669"/>
    <property type="project" value="InterPro"/>
</dbReference>
<dbReference type="Pfam" id="PF03544">
    <property type="entry name" value="TonB_C"/>
    <property type="match status" value="1"/>
</dbReference>
<dbReference type="PRINTS" id="PR01374">
    <property type="entry name" value="TONBPROTEIN"/>
</dbReference>
<dbReference type="KEGG" id="asip:AQUSIP_17470"/>
<dbReference type="InterPro" id="IPR003538">
    <property type="entry name" value="TonB"/>
</dbReference>
<comment type="similarity">
    <text evidence="5">Belongs to the TonB family.</text>
</comment>
<keyword evidence="5" id="KW-0735">Signal-anchor</keyword>
<dbReference type="Gene3D" id="3.30.1150.10">
    <property type="match status" value="1"/>
</dbReference>
<keyword evidence="8" id="KW-1185">Reference proteome</keyword>
<keyword evidence="5" id="KW-0653">Protein transport</keyword>
<dbReference type="SUPFAM" id="SSF74653">
    <property type="entry name" value="TolA/TonB C-terminal domain"/>
    <property type="match status" value="1"/>
</dbReference>
<dbReference type="Proteomes" id="UP000324194">
    <property type="component" value="Chromosome 1"/>
</dbReference>
<proteinExistence type="inferred from homology"/>
<evidence type="ECO:0000313" key="7">
    <source>
        <dbReference type="EMBL" id="VVC76434.1"/>
    </source>
</evidence>
<keyword evidence="3 5" id="KW-1133">Transmembrane helix</keyword>
<organism evidence="7 8">
    <name type="scientific">Aquicella siphonis</name>
    <dbReference type="NCBI Taxonomy" id="254247"/>
    <lineage>
        <taxon>Bacteria</taxon>
        <taxon>Pseudomonadati</taxon>
        <taxon>Pseudomonadota</taxon>
        <taxon>Gammaproteobacteria</taxon>
        <taxon>Legionellales</taxon>
        <taxon>Coxiellaceae</taxon>
        <taxon>Aquicella</taxon>
    </lineage>
</organism>
<keyword evidence="4 5" id="KW-0472">Membrane</keyword>
<dbReference type="EMBL" id="LR699119">
    <property type="protein sequence ID" value="VVC76434.1"/>
    <property type="molecule type" value="Genomic_DNA"/>
</dbReference>
<name>A0A5E4PHP0_9COXI</name>
<evidence type="ECO:0000256" key="5">
    <source>
        <dbReference type="RuleBase" id="RU362123"/>
    </source>
</evidence>
<dbReference type="GO" id="GO:0031992">
    <property type="term" value="F:energy transducer activity"/>
    <property type="evidence" value="ECO:0007669"/>
    <property type="project" value="InterPro"/>
</dbReference>
<dbReference type="PROSITE" id="PS52015">
    <property type="entry name" value="TONB_CTD"/>
    <property type="match status" value="1"/>
</dbReference>
<evidence type="ECO:0000259" key="6">
    <source>
        <dbReference type="PROSITE" id="PS52015"/>
    </source>
</evidence>
<comment type="subcellular location">
    <subcellularLocation>
        <location evidence="5">Cell inner membrane</location>
        <topology evidence="5">Single-pass membrane protein</topology>
        <orientation evidence="5">Periplasmic side</orientation>
    </subcellularLocation>
    <subcellularLocation>
        <location evidence="1">Membrane</location>
        <topology evidence="1">Single-pass membrane protein</topology>
    </subcellularLocation>
</comment>
<dbReference type="GO" id="GO:0015891">
    <property type="term" value="P:siderophore transport"/>
    <property type="evidence" value="ECO:0007669"/>
    <property type="project" value="InterPro"/>
</dbReference>
<dbReference type="InterPro" id="IPR006260">
    <property type="entry name" value="TonB/TolA_C"/>
</dbReference>
<dbReference type="InterPro" id="IPR037682">
    <property type="entry name" value="TonB_C"/>
</dbReference>
<keyword evidence="5" id="KW-0997">Cell inner membrane</keyword>
<dbReference type="GO" id="GO:0055085">
    <property type="term" value="P:transmembrane transport"/>
    <property type="evidence" value="ECO:0007669"/>
    <property type="project" value="InterPro"/>
</dbReference>
<protein>
    <recommendedName>
        <fullName evidence="5">Protein TonB</fullName>
    </recommendedName>
</protein>
<feature type="transmembrane region" description="Helical" evidence="5">
    <location>
        <begin position="15"/>
        <end position="34"/>
    </location>
</feature>
<reference evidence="7 8" key="1">
    <citation type="submission" date="2019-08" db="EMBL/GenBank/DDBJ databases">
        <authorList>
            <person name="Guy L."/>
        </authorList>
    </citation>
    <scope>NUCLEOTIDE SEQUENCE [LARGE SCALE GENOMIC DNA]</scope>
    <source>
        <strain evidence="7 8">SGT-108</strain>
    </source>
</reference>
<dbReference type="GO" id="GO:0005886">
    <property type="term" value="C:plasma membrane"/>
    <property type="evidence" value="ECO:0007669"/>
    <property type="project" value="UniProtKB-SubCell"/>
</dbReference>
<gene>
    <name evidence="7" type="ORF">AQUSIP_17470</name>
</gene>
<accession>A0A5E4PHP0</accession>
<dbReference type="OrthoDB" id="1628901at2"/>
<keyword evidence="2 5" id="KW-0812">Transmembrane</keyword>
<dbReference type="NCBIfam" id="TIGR01352">
    <property type="entry name" value="tonB_Cterm"/>
    <property type="match status" value="1"/>
</dbReference>
<comment type="function">
    <text evidence="5">Interacts with outer membrane receptor proteins that carry out high-affinity binding and energy dependent uptake into the periplasmic space of specific substrates. It could act to transduce energy from the cytoplasmic membrane to specific energy-requiring processes in the outer membrane, resulting in the release into the periplasm of ligands bound by these outer membrane proteins.</text>
</comment>
<evidence type="ECO:0000256" key="1">
    <source>
        <dbReference type="ARBA" id="ARBA00004167"/>
    </source>
</evidence>
<evidence type="ECO:0000313" key="8">
    <source>
        <dbReference type="Proteomes" id="UP000324194"/>
    </source>
</evidence>
<dbReference type="AlphaFoldDB" id="A0A5E4PHP0"/>
<evidence type="ECO:0000256" key="2">
    <source>
        <dbReference type="ARBA" id="ARBA00022692"/>
    </source>
</evidence>
<evidence type="ECO:0000256" key="3">
    <source>
        <dbReference type="ARBA" id="ARBA00022989"/>
    </source>
</evidence>
<feature type="domain" description="TonB C-terminal" evidence="6">
    <location>
        <begin position="136"/>
        <end position="227"/>
    </location>
</feature>
<dbReference type="GO" id="GO:0015031">
    <property type="term" value="P:protein transport"/>
    <property type="evidence" value="ECO:0007669"/>
    <property type="project" value="UniProtKB-UniRule"/>
</dbReference>
<keyword evidence="5" id="KW-0813">Transport</keyword>